<gene>
    <name evidence="1" type="ORF">METZ01_LOCUS320275</name>
</gene>
<name>A0A382P6G5_9ZZZZ</name>
<dbReference type="InterPro" id="IPR013785">
    <property type="entry name" value="Aldolase_TIM"/>
</dbReference>
<dbReference type="InterPro" id="IPR001852">
    <property type="entry name" value="PdxS/SNZ"/>
</dbReference>
<accession>A0A382P6G5</accession>
<dbReference type="EMBL" id="UINC01104348">
    <property type="protein sequence ID" value="SVC67421.1"/>
    <property type="molecule type" value="Genomic_DNA"/>
</dbReference>
<dbReference type="GO" id="GO:0042823">
    <property type="term" value="P:pyridoxal phosphate biosynthetic process"/>
    <property type="evidence" value="ECO:0007669"/>
    <property type="project" value="InterPro"/>
</dbReference>
<organism evidence="1">
    <name type="scientific">marine metagenome</name>
    <dbReference type="NCBI Taxonomy" id="408172"/>
    <lineage>
        <taxon>unclassified sequences</taxon>
        <taxon>metagenomes</taxon>
        <taxon>ecological metagenomes</taxon>
    </lineage>
</organism>
<dbReference type="AlphaFoldDB" id="A0A382P6G5"/>
<proteinExistence type="predicted"/>
<sequence length="22" mass="2338">VKVGLSEMLKGGVIMDVMSSEQ</sequence>
<dbReference type="Gene3D" id="3.20.20.70">
    <property type="entry name" value="Aldolase class I"/>
    <property type="match status" value="1"/>
</dbReference>
<feature type="non-terminal residue" evidence="1">
    <location>
        <position position="1"/>
    </location>
</feature>
<dbReference type="PROSITE" id="PS51129">
    <property type="entry name" value="PDXS_SNZ_2"/>
    <property type="match status" value="1"/>
</dbReference>
<feature type="non-terminal residue" evidence="1">
    <location>
        <position position="22"/>
    </location>
</feature>
<reference evidence="1" key="1">
    <citation type="submission" date="2018-05" db="EMBL/GenBank/DDBJ databases">
        <authorList>
            <person name="Lanie J.A."/>
            <person name="Ng W.-L."/>
            <person name="Kazmierczak K.M."/>
            <person name="Andrzejewski T.M."/>
            <person name="Davidsen T.M."/>
            <person name="Wayne K.J."/>
            <person name="Tettelin H."/>
            <person name="Glass J.I."/>
            <person name="Rusch D."/>
            <person name="Podicherti R."/>
            <person name="Tsui H.-C.T."/>
            <person name="Winkler M.E."/>
        </authorList>
    </citation>
    <scope>NUCLEOTIDE SEQUENCE</scope>
</reference>
<protein>
    <submittedName>
        <fullName evidence="1">Uncharacterized protein</fullName>
    </submittedName>
</protein>
<evidence type="ECO:0000313" key="1">
    <source>
        <dbReference type="EMBL" id="SVC67421.1"/>
    </source>
</evidence>